<sequence length="100" mass="11528">MPEQVIFTLNVPTDLKDDVVDKLITFSSITGFNLKTINGYSKEHSQFDITEQVEGYRAFYQIEVLIPLKDIKQLKANLNPICQPAKLKYWLTPVIENAHF</sequence>
<dbReference type="EMBL" id="MAAF01000040">
    <property type="protein sequence ID" value="OUR82317.1"/>
    <property type="molecule type" value="Genomic_DNA"/>
</dbReference>
<dbReference type="InterPro" id="IPR021634">
    <property type="entry name" value="DUF3240"/>
</dbReference>
<reference evidence="2" key="1">
    <citation type="journal article" date="2017" name="Proc. Natl. Acad. Sci. U.S.A.">
        <title>Simulation of Deepwater Horizon oil plume reveals substrate specialization within a complex community of hydrocarbon degraders.</title>
        <authorList>
            <person name="Hu P."/>
            <person name="Dubinsky E.A."/>
            <person name="Probst A.J."/>
            <person name="Wang J."/>
            <person name="Sieber C.M.K."/>
            <person name="Tom L.M."/>
            <person name="Gardinali P."/>
            <person name="Banfield J.F."/>
            <person name="Atlas R.M."/>
            <person name="Andersen G.L."/>
        </authorList>
    </citation>
    <scope>NUCLEOTIDE SEQUENCE [LARGE SCALE GENOMIC DNA]</scope>
</reference>
<organism evidence="1 2">
    <name type="scientific">Colwellia psychrerythraea</name>
    <name type="common">Vibrio psychroerythus</name>
    <dbReference type="NCBI Taxonomy" id="28229"/>
    <lineage>
        <taxon>Bacteria</taxon>
        <taxon>Pseudomonadati</taxon>
        <taxon>Pseudomonadota</taxon>
        <taxon>Gammaproteobacteria</taxon>
        <taxon>Alteromonadales</taxon>
        <taxon>Colwelliaceae</taxon>
        <taxon>Colwellia</taxon>
    </lineage>
</organism>
<evidence type="ECO:0000313" key="1">
    <source>
        <dbReference type="EMBL" id="OUR82317.1"/>
    </source>
</evidence>
<dbReference type="AlphaFoldDB" id="A0A1Y5ENV7"/>
<dbReference type="Proteomes" id="UP000243053">
    <property type="component" value="Unassembled WGS sequence"/>
</dbReference>
<evidence type="ECO:0008006" key="3">
    <source>
        <dbReference type="Google" id="ProtNLM"/>
    </source>
</evidence>
<name>A0A1Y5ENV7_COLPS</name>
<proteinExistence type="predicted"/>
<gene>
    <name evidence="1" type="ORF">A9Q75_06265</name>
</gene>
<dbReference type="InterPro" id="IPR015867">
    <property type="entry name" value="N-reg_PII/ATP_PRibTrfase_C"/>
</dbReference>
<dbReference type="Gene3D" id="3.30.70.120">
    <property type="match status" value="1"/>
</dbReference>
<evidence type="ECO:0000313" key="2">
    <source>
        <dbReference type="Proteomes" id="UP000243053"/>
    </source>
</evidence>
<protein>
    <recommendedName>
        <fullName evidence="3">DUF3240 domain-containing protein</fullName>
    </recommendedName>
</protein>
<accession>A0A1Y5ENV7</accession>
<comment type="caution">
    <text evidence="1">The sequence shown here is derived from an EMBL/GenBank/DDBJ whole genome shotgun (WGS) entry which is preliminary data.</text>
</comment>
<dbReference type="Pfam" id="PF11582">
    <property type="entry name" value="DUF3240"/>
    <property type="match status" value="1"/>
</dbReference>